<dbReference type="EC" id="2.7.7.6" evidence="1"/>
<dbReference type="Pfam" id="PF04563">
    <property type="entry name" value="RNA_pol_Rpb2_1"/>
    <property type="match status" value="1"/>
</dbReference>
<keyword evidence="5" id="KW-0804">Transcription</keyword>
<keyword evidence="3" id="KW-0808">Transferase</keyword>
<feature type="domain" description="RNA polymerase beta subunit protrusion" evidence="7">
    <location>
        <begin position="27"/>
        <end position="378"/>
    </location>
</feature>
<dbReference type="AlphaFoldDB" id="A0A0G0KU50"/>
<dbReference type="GO" id="GO:0003899">
    <property type="term" value="F:DNA-directed RNA polymerase activity"/>
    <property type="evidence" value="ECO:0007669"/>
    <property type="project" value="UniProtKB-EC"/>
</dbReference>
<accession>A0A0G0KU50</accession>
<evidence type="ECO:0000259" key="7">
    <source>
        <dbReference type="Pfam" id="PF04563"/>
    </source>
</evidence>
<proteinExistence type="predicted"/>
<feature type="domain" description="RNA polymerase Rpb2" evidence="6">
    <location>
        <begin position="140"/>
        <end position="332"/>
    </location>
</feature>
<dbReference type="GO" id="GO:0003677">
    <property type="term" value="F:DNA binding"/>
    <property type="evidence" value="ECO:0007669"/>
    <property type="project" value="InterPro"/>
</dbReference>
<evidence type="ECO:0000256" key="2">
    <source>
        <dbReference type="ARBA" id="ARBA00022478"/>
    </source>
</evidence>
<sequence length="379" mass="43232">MPENIVDKKENNRKYFTKQSAFTPQLNLIQLQLDSYNWFLQEGIKEVLSEISPVEDFTGKNWTLELGSFAFGKSKYTPEQAKEKGVTFDAPLRIEAILINKQTGQRFKQEVFLGDIPQMTTKGTFIINGVERVIINQLVRSPGIFFSAIDDPITGKRLYQAEIRPYRGSWLEFSISRTGVLTAKIDRRRKFAVTTLLRALGFSDSQQIIDQFSDVDTEEDKILDTTLRKDPTTTTEEALLEIFRKMRPGDPVVLENARDLLDGMFFQVRRYNLTKVGRFKINKRLGLDLVNSAENWILTKADIIATLKYLIMLSKGQGKLDDIDHLANRRVRCAGELVQQNALRIGILRLERIIKERMSLTAADQEVTPGGLINAKPVI</sequence>
<dbReference type="InterPro" id="IPR015712">
    <property type="entry name" value="DNA-dir_RNA_pol_su2"/>
</dbReference>
<dbReference type="EMBL" id="LBVC01000003">
    <property type="protein sequence ID" value="KKQ79080.1"/>
    <property type="molecule type" value="Genomic_DNA"/>
</dbReference>
<evidence type="ECO:0000256" key="5">
    <source>
        <dbReference type="ARBA" id="ARBA00023163"/>
    </source>
</evidence>
<dbReference type="GO" id="GO:0000428">
    <property type="term" value="C:DNA-directed RNA polymerase complex"/>
    <property type="evidence" value="ECO:0007669"/>
    <property type="project" value="UniProtKB-KW"/>
</dbReference>
<dbReference type="SUPFAM" id="SSF64484">
    <property type="entry name" value="beta and beta-prime subunits of DNA dependent RNA-polymerase"/>
    <property type="match status" value="1"/>
</dbReference>
<comment type="caution">
    <text evidence="8">The sequence shown here is derived from an EMBL/GenBank/DDBJ whole genome shotgun (WGS) entry which is preliminary data.</text>
</comment>
<protein>
    <recommendedName>
        <fullName evidence="1">DNA-directed RNA polymerase</fullName>
        <ecNumber evidence="1">2.7.7.6</ecNumber>
    </recommendedName>
</protein>
<dbReference type="Gene3D" id="3.90.1100.10">
    <property type="match status" value="2"/>
</dbReference>
<dbReference type="InterPro" id="IPR037034">
    <property type="entry name" value="RNA_pol_Rpb2_2_sf"/>
</dbReference>
<evidence type="ECO:0000259" key="6">
    <source>
        <dbReference type="Pfam" id="PF04561"/>
    </source>
</evidence>
<dbReference type="GO" id="GO:0006351">
    <property type="term" value="P:DNA-templated transcription"/>
    <property type="evidence" value="ECO:0007669"/>
    <property type="project" value="InterPro"/>
</dbReference>
<organism evidence="8 9">
    <name type="scientific">Candidatus Daviesbacteria bacterium GW2011_GWF2_38_6</name>
    <dbReference type="NCBI Taxonomy" id="1618432"/>
    <lineage>
        <taxon>Bacteria</taxon>
        <taxon>Candidatus Daviesiibacteriota</taxon>
    </lineage>
</organism>
<dbReference type="GO" id="GO:0032549">
    <property type="term" value="F:ribonucleoside binding"/>
    <property type="evidence" value="ECO:0007669"/>
    <property type="project" value="InterPro"/>
</dbReference>
<gene>
    <name evidence="8" type="ORF">US99_C0003G0001</name>
</gene>
<keyword evidence="4" id="KW-0548">Nucleotidyltransferase</keyword>
<feature type="non-terminal residue" evidence="8">
    <location>
        <position position="379"/>
    </location>
</feature>
<evidence type="ECO:0000256" key="4">
    <source>
        <dbReference type="ARBA" id="ARBA00022695"/>
    </source>
</evidence>
<name>A0A0G0KU50_9BACT</name>
<evidence type="ECO:0000256" key="1">
    <source>
        <dbReference type="ARBA" id="ARBA00012418"/>
    </source>
</evidence>
<evidence type="ECO:0000313" key="8">
    <source>
        <dbReference type="EMBL" id="KKQ79080.1"/>
    </source>
</evidence>
<dbReference type="Pfam" id="PF04561">
    <property type="entry name" value="RNA_pol_Rpb2_2"/>
    <property type="match status" value="1"/>
</dbReference>
<dbReference type="PANTHER" id="PTHR20856">
    <property type="entry name" value="DNA-DIRECTED RNA POLYMERASE I SUBUNIT 2"/>
    <property type="match status" value="1"/>
</dbReference>
<dbReference type="Proteomes" id="UP000034324">
    <property type="component" value="Unassembled WGS sequence"/>
</dbReference>
<evidence type="ECO:0000256" key="3">
    <source>
        <dbReference type="ARBA" id="ARBA00022679"/>
    </source>
</evidence>
<dbReference type="InterPro" id="IPR007642">
    <property type="entry name" value="RNA_pol_Rpb2_2"/>
</dbReference>
<dbReference type="Gene3D" id="3.90.1110.10">
    <property type="entry name" value="RNA polymerase Rpb2, domain 2"/>
    <property type="match status" value="1"/>
</dbReference>
<dbReference type="InterPro" id="IPR007644">
    <property type="entry name" value="RNA_pol_bsu_protrusion"/>
</dbReference>
<reference evidence="8 9" key="1">
    <citation type="journal article" date="2015" name="Nature">
        <title>rRNA introns, odd ribosomes, and small enigmatic genomes across a large radiation of phyla.</title>
        <authorList>
            <person name="Brown C.T."/>
            <person name="Hug L.A."/>
            <person name="Thomas B.C."/>
            <person name="Sharon I."/>
            <person name="Castelle C.J."/>
            <person name="Singh A."/>
            <person name="Wilkins M.J."/>
            <person name="Williams K.H."/>
            <person name="Banfield J.F."/>
        </authorList>
    </citation>
    <scope>NUCLEOTIDE SEQUENCE [LARGE SCALE GENOMIC DNA]</scope>
</reference>
<keyword evidence="2 8" id="KW-0240">DNA-directed RNA polymerase</keyword>
<evidence type="ECO:0000313" key="9">
    <source>
        <dbReference type="Proteomes" id="UP000034324"/>
    </source>
</evidence>